<feature type="region of interest" description="Disordered" evidence="1">
    <location>
        <begin position="1"/>
        <end position="130"/>
    </location>
</feature>
<proteinExistence type="predicted"/>
<organism evidence="2">
    <name type="scientific">marine sediment metagenome</name>
    <dbReference type="NCBI Taxonomy" id="412755"/>
    <lineage>
        <taxon>unclassified sequences</taxon>
        <taxon>metagenomes</taxon>
        <taxon>ecological metagenomes</taxon>
    </lineage>
</organism>
<feature type="compositionally biased region" description="Basic and acidic residues" evidence="1">
    <location>
        <begin position="51"/>
        <end position="77"/>
    </location>
</feature>
<dbReference type="EMBL" id="LAZR01020077">
    <property type="protein sequence ID" value="KKL90189.1"/>
    <property type="molecule type" value="Genomic_DNA"/>
</dbReference>
<feature type="compositionally biased region" description="Basic and acidic residues" evidence="1">
    <location>
        <begin position="1"/>
        <end position="10"/>
    </location>
</feature>
<accession>A0A0F9FUR4</accession>
<dbReference type="AlphaFoldDB" id="A0A0F9FUR4"/>
<reference evidence="2" key="1">
    <citation type="journal article" date="2015" name="Nature">
        <title>Complex archaea that bridge the gap between prokaryotes and eukaryotes.</title>
        <authorList>
            <person name="Spang A."/>
            <person name="Saw J.H."/>
            <person name="Jorgensen S.L."/>
            <person name="Zaremba-Niedzwiedzka K."/>
            <person name="Martijn J."/>
            <person name="Lind A.E."/>
            <person name="van Eijk R."/>
            <person name="Schleper C."/>
            <person name="Guy L."/>
            <person name="Ettema T.J."/>
        </authorList>
    </citation>
    <scope>NUCLEOTIDE SEQUENCE</scope>
</reference>
<name>A0A0F9FUR4_9ZZZZ</name>
<evidence type="ECO:0000313" key="2">
    <source>
        <dbReference type="EMBL" id="KKL90189.1"/>
    </source>
</evidence>
<comment type="caution">
    <text evidence="2">The sequence shown here is derived from an EMBL/GenBank/DDBJ whole genome shotgun (WGS) entry which is preliminary data.</text>
</comment>
<protein>
    <submittedName>
        <fullName evidence="2">Uncharacterized protein</fullName>
    </submittedName>
</protein>
<evidence type="ECO:0000256" key="1">
    <source>
        <dbReference type="SAM" id="MobiDB-lite"/>
    </source>
</evidence>
<sequence>MAMLEPKKEGAQAAVSKQDKEEVIDKEQQEEVVQEDTELISKVDGLLAETFGDKPADSETEKDDSTPKEEDEKPAEKSDDDDEPTPAEKKEEAKLEAKENSGKEKDKVTEDDKVKEGDKATEEDAHKSDKEIPQLTDAYFRAAIHRGWKPEEINELYKVNPELCTRTLGNIFEAVKRSNEEFALLGRSYKNQKAEQAAAEATPPEKIEYKKVDYSSLEEVDPSALAIIKSMDEQGEKLFNQVQELQQTKPVQNTEQPSGYVETRTQQQEVAVIQQQIENFWKADEIKPYNDFYGELPKDAVTWDDLSPGQRANRWAVIEMMDDMMVGARMNNRDMNIDEAMRLAHLNISEGQRVKVIREEIKADVVKRSKSLSLEPASADRTVTASKPGSDKELEAVTSERLAKVFG</sequence>
<feature type="compositionally biased region" description="Basic and acidic residues" evidence="1">
    <location>
        <begin position="86"/>
        <end position="130"/>
    </location>
</feature>
<feature type="compositionally biased region" description="Basic and acidic residues" evidence="1">
    <location>
        <begin position="17"/>
        <end position="29"/>
    </location>
</feature>
<gene>
    <name evidence="2" type="ORF">LCGC14_1907180</name>
</gene>